<organism evidence="6 7">
    <name type="scientific">Dictyobacter arantiisoli</name>
    <dbReference type="NCBI Taxonomy" id="2014874"/>
    <lineage>
        <taxon>Bacteria</taxon>
        <taxon>Bacillati</taxon>
        <taxon>Chloroflexota</taxon>
        <taxon>Ktedonobacteria</taxon>
        <taxon>Ktedonobacterales</taxon>
        <taxon>Dictyobacteraceae</taxon>
        <taxon>Dictyobacter</taxon>
    </lineage>
</organism>
<keyword evidence="4" id="KW-0961">Cell wall biogenesis/degradation</keyword>
<comment type="catalytic activity">
    <reaction evidence="1">
        <text>Hydrolyzes the link between N-acetylmuramoyl residues and L-amino acid residues in certain cell-wall glycopeptides.</text>
        <dbReference type="EC" id="3.5.1.28"/>
    </reaction>
</comment>
<gene>
    <name evidence="6" type="ORF">KDI_07450</name>
</gene>
<keyword evidence="3" id="KW-0378">Hydrolase</keyword>
<dbReference type="GO" id="GO:0071555">
    <property type="term" value="P:cell wall organization"/>
    <property type="evidence" value="ECO:0007669"/>
    <property type="project" value="UniProtKB-KW"/>
</dbReference>
<dbReference type="EMBL" id="BIXY01000007">
    <property type="protein sequence ID" value="GCF07181.1"/>
    <property type="molecule type" value="Genomic_DNA"/>
</dbReference>
<evidence type="ECO:0000256" key="3">
    <source>
        <dbReference type="ARBA" id="ARBA00022801"/>
    </source>
</evidence>
<name>A0A5A5T6S3_9CHLR</name>
<dbReference type="Pfam" id="PF01510">
    <property type="entry name" value="Amidase_2"/>
    <property type="match status" value="1"/>
</dbReference>
<dbReference type="InterPro" id="IPR002502">
    <property type="entry name" value="Amidase_domain"/>
</dbReference>
<dbReference type="GO" id="GO:0009254">
    <property type="term" value="P:peptidoglycan turnover"/>
    <property type="evidence" value="ECO:0007669"/>
    <property type="project" value="TreeGrafter"/>
</dbReference>
<comment type="caution">
    <text evidence="6">The sequence shown here is derived from an EMBL/GenBank/DDBJ whole genome shotgun (WGS) entry which is preliminary data.</text>
</comment>
<dbReference type="AlphaFoldDB" id="A0A5A5T6S3"/>
<evidence type="ECO:0000256" key="1">
    <source>
        <dbReference type="ARBA" id="ARBA00001561"/>
    </source>
</evidence>
<dbReference type="SMART" id="SM00644">
    <property type="entry name" value="Ami_2"/>
    <property type="match status" value="1"/>
</dbReference>
<reference evidence="6 7" key="1">
    <citation type="submission" date="2019-01" db="EMBL/GenBank/DDBJ databases">
        <title>Draft genome sequence of Dictyobacter sp. Uno17.</title>
        <authorList>
            <person name="Wang C.M."/>
            <person name="Zheng Y."/>
            <person name="Sakai Y."/>
            <person name="Abe K."/>
            <person name="Yokota A."/>
            <person name="Yabe S."/>
        </authorList>
    </citation>
    <scope>NUCLEOTIDE SEQUENCE [LARGE SCALE GENOMIC DNA]</scope>
    <source>
        <strain evidence="6 7">Uno17</strain>
    </source>
</reference>
<accession>A0A5A5T6S3</accession>
<dbReference type="InterPro" id="IPR036505">
    <property type="entry name" value="Amidase/PGRP_sf"/>
</dbReference>
<dbReference type="OrthoDB" id="66275at2"/>
<dbReference type="InterPro" id="IPR051206">
    <property type="entry name" value="NAMLAA_amidase_2"/>
</dbReference>
<dbReference type="SUPFAM" id="SSF55846">
    <property type="entry name" value="N-acetylmuramoyl-L-alanine amidase-like"/>
    <property type="match status" value="1"/>
</dbReference>
<proteinExistence type="predicted"/>
<evidence type="ECO:0000259" key="5">
    <source>
        <dbReference type="SMART" id="SM00644"/>
    </source>
</evidence>
<dbReference type="Proteomes" id="UP000322530">
    <property type="component" value="Unassembled WGS sequence"/>
</dbReference>
<dbReference type="EC" id="3.5.1.28" evidence="2"/>
<evidence type="ECO:0000256" key="2">
    <source>
        <dbReference type="ARBA" id="ARBA00011901"/>
    </source>
</evidence>
<dbReference type="GO" id="GO:0008745">
    <property type="term" value="F:N-acetylmuramoyl-L-alanine amidase activity"/>
    <property type="evidence" value="ECO:0007669"/>
    <property type="project" value="UniProtKB-EC"/>
</dbReference>
<dbReference type="CDD" id="cd06583">
    <property type="entry name" value="PGRP"/>
    <property type="match status" value="1"/>
</dbReference>
<sequence length="616" mass="67070">MHIWTFFKRRCFPNLLLLLLIGMLVDGMGNALHNPTSQALAAGSLEQTFAQAALDFKVPAPLLKAICYLEGRLSNHGGTPSVDQGYGCMHLLANQHHATLIPAARALNRAPDALKTSLTLNIRGGAAVLHAYQQRLSPAGVPGTTLSPHVWSAVLVVYSGAGDANIAAMYVHEIYHILHTGFIAMAETGERVILPPQAVSLPALASPWTTSHMRNNIVGALGQMSSALPAIANLPKGCVNDGQTDYPGAIDCIVKPKIFDCNRVKDNAPCTYESALRPVAYPVDFVVIHDVEGTAWEAINTFHDVHNGVSSHYVVDTDGTIYQLVHDSDIAYHAGNYWYNQHAIGIEHAGYAENGYQWFNATQYLASARLTAYLLNKFHLPLDRTHVIGHGDIPAPSLSLTPNHTDPGPYWLWDYYFKLINQSGIPYTQEAFNPTIITAHPMTDLLPLGTQGQEAALNYNFIKLYNGPSTASGQIPQAPGDSILNETGNVEPGISYAYTNFAWDAAGSGQMMYQIWYGTESHLHGDKPGHLASARLVWLALKPQNVSHGIGIALSMGDAAKIYSKPTLDSDYQIGDAPPGALFVSGMTWHDPETGDWYEINFNHRQGWISEADVAF</sequence>
<evidence type="ECO:0000256" key="4">
    <source>
        <dbReference type="ARBA" id="ARBA00023316"/>
    </source>
</evidence>
<evidence type="ECO:0000313" key="7">
    <source>
        <dbReference type="Proteomes" id="UP000322530"/>
    </source>
</evidence>
<protein>
    <recommendedName>
        <fullName evidence="2">N-acetylmuramoyl-L-alanine amidase</fullName>
        <ecNumber evidence="2">3.5.1.28</ecNumber>
    </recommendedName>
</protein>
<dbReference type="RefSeq" id="WP_149400217.1">
    <property type="nucleotide sequence ID" value="NZ_BIXY01000007.1"/>
</dbReference>
<dbReference type="PANTHER" id="PTHR30417">
    <property type="entry name" value="N-ACETYLMURAMOYL-L-ALANINE AMIDASE AMID"/>
    <property type="match status" value="1"/>
</dbReference>
<feature type="domain" description="N-acetylmuramoyl-L-alanine amidase" evidence="5">
    <location>
        <begin position="271"/>
        <end position="408"/>
    </location>
</feature>
<keyword evidence="7" id="KW-1185">Reference proteome</keyword>
<dbReference type="PANTHER" id="PTHR30417:SF1">
    <property type="entry name" value="N-ACETYLMURAMOYL-L-ALANINE AMIDASE AMID"/>
    <property type="match status" value="1"/>
</dbReference>
<dbReference type="Gene3D" id="3.40.80.10">
    <property type="entry name" value="Peptidoglycan recognition protein-like"/>
    <property type="match status" value="1"/>
</dbReference>
<evidence type="ECO:0000313" key="6">
    <source>
        <dbReference type="EMBL" id="GCF07181.1"/>
    </source>
</evidence>
<dbReference type="GO" id="GO:0009253">
    <property type="term" value="P:peptidoglycan catabolic process"/>
    <property type="evidence" value="ECO:0007669"/>
    <property type="project" value="InterPro"/>
</dbReference>
<dbReference type="FunFam" id="3.40.80.10:FF:000006">
    <property type="entry name" value="N-acetylmuramoyl-L-alanine amidase"/>
    <property type="match status" value="1"/>
</dbReference>